<evidence type="ECO:0000313" key="1">
    <source>
        <dbReference type="EMBL" id="CAD8323634.1"/>
    </source>
</evidence>
<dbReference type="EMBL" id="HBED01043863">
    <property type="protein sequence ID" value="CAD8323634.1"/>
    <property type="molecule type" value="Transcribed_RNA"/>
</dbReference>
<gene>
    <name evidence="1" type="ORF">TDUB1175_LOCUS22052</name>
</gene>
<organism evidence="1">
    <name type="scientific">Pseudictyota dubia</name>
    <dbReference type="NCBI Taxonomy" id="2749911"/>
    <lineage>
        <taxon>Eukaryota</taxon>
        <taxon>Sar</taxon>
        <taxon>Stramenopiles</taxon>
        <taxon>Ochrophyta</taxon>
        <taxon>Bacillariophyta</taxon>
        <taxon>Mediophyceae</taxon>
        <taxon>Biddulphiophycidae</taxon>
        <taxon>Eupodiscales</taxon>
        <taxon>Odontellaceae</taxon>
        <taxon>Pseudictyota</taxon>
    </lineage>
</organism>
<accession>A0A7R9ZG48</accession>
<protein>
    <submittedName>
        <fullName evidence="1">Uncharacterized protein</fullName>
    </submittedName>
</protein>
<proteinExistence type="predicted"/>
<name>A0A7R9ZG48_9STRA</name>
<sequence>MVYHRMYSRLKNGIFVSAIANVGLTSTNGEENGLFHIFTMCHRLNGSREYMRKSNNRTDDIPEQYLSIKHQENQIGIWTTALSNSGAVSEDQWFDSFFS</sequence>
<dbReference type="AlphaFoldDB" id="A0A7R9ZG48"/>
<reference evidence="1" key="1">
    <citation type="submission" date="2021-01" db="EMBL/GenBank/DDBJ databases">
        <authorList>
            <person name="Corre E."/>
            <person name="Pelletier E."/>
            <person name="Niang G."/>
            <person name="Scheremetjew M."/>
            <person name="Finn R."/>
            <person name="Kale V."/>
            <person name="Holt S."/>
            <person name="Cochrane G."/>
            <person name="Meng A."/>
            <person name="Brown T."/>
            <person name="Cohen L."/>
        </authorList>
    </citation>
    <scope>NUCLEOTIDE SEQUENCE</scope>
    <source>
        <strain evidence="1">CCMP147</strain>
    </source>
</reference>